<dbReference type="Proteomes" id="UP000295096">
    <property type="component" value="Unassembled WGS sequence"/>
</dbReference>
<dbReference type="PANTHER" id="PTHR28152">
    <property type="entry name" value="HYDROXYACYL-THIOESTER DEHYDRATASE TYPE 2, MITOCHONDRIAL"/>
    <property type="match status" value="1"/>
</dbReference>
<accession>A0A4R5Q789</accession>
<organism evidence="1 2">
    <name type="scientific">Dankookia rubra</name>
    <dbReference type="NCBI Taxonomy" id="1442381"/>
    <lineage>
        <taxon>Bacteria</taxon>
        <taxon>Pseudomonadati</taxon>
        <taxon>Pseudomonadota</taxon>
        <taxon>Alphaproteobacteria</taxon>
        <taxon>Acetobacterales</taxon>
        <taxon>Roseomonadaceae</taxon>
        <taxon>Dankookia</taxon>
    </lineage>
</organism>
<dbReference type="Gene3D" id="3.10.129.10">
    <property type="entry name" value="Hotdog Thioesterase"/>
    <property type="match status" value="1"/>
</dbReference>
<dbReference type="OrthoDB" id="4235906at2"/>
<reference evidence="1 2" key="1">
    <citation type="journal article" date="2016" name="J. Microbiol.">
        <title>Dankookia rubra gen. nov., sp. nov., an alphaproteobacterium isolated from sediment of a shallow stream.</title>
        <authorList>
            <person name="Kim W.H."/>
            <person name="Kim D.H."/>
            <person name="Kang K."/>
            <person name="Ahn T.Y."/>
        </authorList>
    </citation>
    <scope>NUCLEOTIDE SEQUENCE [LARGE SCALE GENOMIC DNA]</scope>
    <source>
        <strain evidence="1 2">JCM30602</strain>
    </source>
</reference>
<proteinExistence type="predicted"/>
<gene>
    <name evidence="1" type="ORF">E2C06_31920</name>
</gene>
<dbReference type="GO" id="GO:0019171">
    <property type="term" value="F:(3R)-hydroxyacyl-[acyl-carrier-protein] dehydratase activity"/>
    <property type="evidence" value="ECO:0007669"/>
    <property type="project" value="TreeGrafter"/>
</dbReference>
<protein>
    <recommendedName>
        <fullName evidence="3">Acyl dehydratase</fullName>
    </recommendedName>
</protein>
<evidence type="ECO:0000313" key="2">
    <source>
        <dbReference type="Proteomes" id="UP000295096"/>
    </source>
</evidence>
<evidence type="ECO:0000313" key="1">
    <source>
        <dbReference type="EMBL" id="TDH58556.1"/>
    </source>
</evidence>
<dbReference type="PANTHER" id="PTHR28152:SF1">
    <property type="entry name" value="HYDROXYACYL-THIOESTER DEHYDRATASE TYPE 2, MITOCHONDRIAL"/>
    <property type="match status" value="1"/>
</dbReference>
<sequence>MPRLSELNTGDALPKRRHTPTNVSLFLYNAAIWNAHRIHYDEVYTKEVERHPAIVVDGPLQGDWLTQTVLNWLGEDGVLVELEYSNRRTGYLGETLVSGGRIEAIRPETSEAELSLFVRKESGEVTVPGRALVRLNR</sequence>
<keyword evidence="2" id="KW-1185">Reference proteome</keyword>
<name>A0A4R5Q789_9PROT</name>
<evidence type="ECO:0008006" key="3">
    <source>
        <dbReference type="Google" id="ProtNLM"/>
    </source>
</evidence>
<comment type="caution">
    <text evidence="1">The sequence shown here is derived from an EMBL/GenBank/DDBJ whole genome shotgun (WGS) entry which is preliminary data.</text>
</comment>
<dbReference type="EMBL" id="SMSJ01000111">
    <property type="protein sequence ID" value="TDH58556.1"/>
    <property type="molecule type" value="Genomic_DNA"/>
</dbReference>
<dbReference type="RefSeq" id="WP_133292613.1">
    <property type="nucleotide sequence ID" value="NZ_SMSJ01000111.1"/>
</dbReference>
<dbReference type="InterPro" id="IPR052741">
    <property type="entry name" value="Mitochondrial_HTD2"/>
</dbReference>
<dbReference type="InterPro" id="IPR029069">
    <property type="entry name" value="HotDog_dom_sf"/>
</dbReference>
<dbReference type="AlphaFoldDB" id="A0A4R5Q789"/>
<dbReference type="SUPFAM" id="SSF54637">
    <property type="entry name" value="Thioesterase/thiol ester dehydrase-isomerase"/>
    <property type="match status" value="1"/>
</dbReference>